<dbReference type="GO" id="GO:0005789">
    <property type="term" value="C:endoplasmic reticulum membrane"/>
    <property type="evidence" value="ECO:0007669"/>
    <property type="project" value="TreeGrafter"/>
</dbReference>
<evidence type="ECO:0000313" key="6">
    <source>
        <dbReference type="Proteomes" id="UP001056384"/>
    </source>
</evidence>
<dbReference type="Gene3D" id="1.20.120.1760">
    <property type="match status" value="1"/>
</dbReference>
<sequence>MLQDNKASSWLFPVADLRALSEREYHYNAYSNTLLDQYMQPFWRWLIEYVPTYVTASTISLCGLVCNVMATCITVYYAPTLTEPLPAWLSITNAVSIFLYQTFDGLDGKQCFRTQDSEMEEYADHAVDSISVTLNAVLLAAALQLGDSTFLLGTNFLLAMTAFFAAHWAAQRTNSLVFGSIDVTEAQWVMIAIHIANAVGGSTLWDTSIMPILSVSSREVLAISSTIPLFFAIYENSKLALDLQDTPLETHGIRIPRSRFSIRPLRTYAVIVFGSMLCFACGLLSVLTVPTLLIVGLSLGRAGTRLILQKFVRRPGLDLDAAAFAPLGLSVLHIFCGDDFGLFSQSAWLIALALTLEVFWFHTRAMLDLSTARNIDIFYIRRQSGEKRPQSNGFYVSNGEFTKVKRNWDNFAADHKRMKATYDRSSR</sequence>
<evidence type="ECO:0000256" key="2">
    <source>
        <dbReference type="ARBA" id="ARBA00010441"/>
    </source>
</evidence>
<dbReference type="OrthoDB" id="196717at2759"/>
<dbReference type="InterPro" id="IPR014472">
    <property type="entry name" value="CHOPT"/>
</dbReference>
<organism evidence="5 6">
    <name type="scientific">Septoria linicola</name>
    <dbReference type="NCBI Taxonomy" id="215465"/>
    <lineage>
        <taxon>Eukaryota</taxon>
        <taxon>Fungi</taxon>
        <taxon>Dikarya</taxon>
        <taxon>Ascomycota</taxon>
        <taxon>Pezizomycotina</taxon>
        <taxon>Dothideomycetes</taxon>
        <taxon>Dothideomycetidae</taxon>
        <taxon>Mycosphaerellales</taxon>
        <taxon>Mycosphaerellaceae</taxon>
        <taxon>Septoria</taxon>
    </lineage>
</organism>
<protein>
    <submittedName>
        <fullName evidence="5">CDP-alcohol phosphatidyltransferase</fullName>
    </submittedName>
</protein>
<dbReference type="GO" id="GO:0004307">
    <property type="term" value="F:ethanolaminephosphotransferase activity"/>
    <property type="evidence" value="ECO:0007669"/>
    <property type="project" value="TreeGrafter"/>
</dbReference>
<dbReference type="GO" id="GO:0006646">
    <property type="term" value="P:phosphatidylethanolamine biosynthetic process"/>
    <property type="evidence" value="ECO:0007669"/>
    <property type="project" value="TreeGrafter"/>
</dbReference>
<comment type="similarity">
    <text evidence="2">Belongs to the CDP-alcohol phosphatidyltransferase class-I family.</text>
</comment>
<keyword evidence="3 4" id="KW-0472">Membrane</keyword>
<dbReference type="InterPro" id="IPR043130">
    <property type="entry name" value="CDP-OH_PTrfase_TM_dom"/>
</dbReference>
<keyword evidence="6" id="KW-1185">Reference proteome</keyword>
<evidence type="ECO:0000256" key="1">
    <source>
        <dbReference type="ARBA" id="ARBA00004370"/>
    </source>
</evidence>
<comment type="subcellular location">
    <subcellularLocation>
        <location evidence="1">Membrane</location>
    </subcellularLocation>
</comment>
<evidence type="ECO:0000256" key="4">
    <source>
        <dbReference type="SAM" id="Phobius"/>
    </source>
</evidence>
<keyword evidence="4" id="KW-0812">Transmembrane</keyword>
<dbReference type="Proteomes" id="UP001056384">
    <property type="component" value="Chromosome 3"/>
</dbReference>
<keyword evidence="4" id="KW-1133">Transmembrane helix</keyword>
<feature type="transmembrane region" description="Helical" evidence="4">
    <location>
        <begin position="53"/>
        <end position="78"/>
    </location>
</feature>
<dbReference type="PANTHER" id="PTHR10414:SF37">
    <property type="entry name" value="BB IN A BOXCAR, ISOFORM C"/>
    <property type="match status" value="1"/>
</dbReference>
<feature type="transmembrane region" description="Helical" evidence="4">
    <location>
        <begin position="341"/>
        <end position="361"/>
    </location>
</feature>
<dbReference type="GO" id="GO:0004142">
    <property type="term" value="F:diacylglycerol cholinephosphotransferase activity"/>
    <property type="evidence" value="ECO:0007669"/>
    <property type="project" value="TreeGrafter"/>
</dbReference>
<dbReference type="PANTHER" id="PTHR10414">
    <property type="entry name" value="ETHANOLAMINEPHOSPHOTRANSFERASE"/>
    <property type="match status" value="1"/>
</dbReference>
<evidence type="ECO:0000313" key="5">
    <source>
        <dbReference type="EMBL" id="USW50859.1"/>
    </source>
</evidence>
<dbReference type="GO" id="GO:0005794">
    <property type="term" value="C:Golgi apparatus"/>
    <property type="evidence" value="ECO:0007669"/>
    <property type="project" value="TreeGrafter"/>
</dbReference>
<evidence type="ECO:0000256" key="3">
    <source>
        <dbReference type="ARBA" id="ARBA00023136"/>
    </source>
</evidence>
<dbReference type="AlphaFoldDB" id="A0A9Q9AMJ5"/>
<accession>A0A9Q9AMJ5</accession>
<reference evidence="5" key="1">
    <citation type="submission" date="2022-06" db="EMBL/GenBank/DDBJ databases">
        <title>Complete genome sequences of two strains of the flax pathogen Septoria linicola.</title>
        <authorList>
            <person name="Lapalu N."/>
            <person name="Simon A."/>
            <person name="Demenou B."/>
            <person name="Paumier D."/>
            <person name="Guillot M.-P."/>
            <person name="Gout L."/>
            <person name="Valade R."/>
        </authorList>
    </citation>
    <scope>NUCLEOTIDE SEQUENCE</scope>
    <source>
        <strain evidence="5">SE15195</strain>
    </source>
</reference>
<proteinExistence type="inferred from homology"/>
<feature type="transmembrane region" description="Helical" evidence="4">
    <location>
        <begin position="150"/>
        <end position="168"/>
    </location>
</feature>
<dbReference type="PIRSF" id="PIRSF015665">
    <property type="entry name" value="CHOPT"/>
    <property type="match status" value="1"/>
</dbReference>
<feature type="transmembrane region" description="Helical" evidence="4">
    <location>
        <begin position="268"/>
        <end position="295"/>
    </location>
</feature>
<gene>
    <name evidence="5" type="ORF">Slin15195_G041780</name>
</gene>
<dbReference type="EMBL" id="CP099420">
    <property type="protein sequence ID" value="USW50859.1"/>
    <property type="molecule type" value="Genomic_DNA"/>
</dbReference>
<name>A0A9Q9AMJ5_9PEZI</name>